<dbReference type="EMBL" id="PP511774">
    <property type="protein sequence ID" value="XCD07261.1"/>
    <property type="molecule type" value="Genomic_DNA"/>
</dbReference>
<evidence type="ECO:0000256" key="1">
    <source>
        <dbReference type="SAM" id="MobiDB-lite"/>
    </source>
</evidence>
<feature type="compositionally biased region" description="Polar residues" evidence="1">
    <location>
        <begin position="89"/>
        <end position="98"/>
    </location>
</feature>
<name>A0AAU8B5C6_9VIRU</name>
<proteinExistence type="predicted"/>
<evidence type="ECO:0000313" key="2">
    <source>
        <dbReference type="EMBL" id="XCD07261.1"/>
    </source>
</evidence>
<sequence>MDALIEKSRLNGFQYVKIPRAKDLYDLVGSARNQSHPDNTDPYHFGDVVNPTDVDNIDILTAGKIVAEQELAKYNESQRQSEDPAPTPSDISENNLSD</sequence>
<organism evidence="2">
    <name type="scientific">Dulem virus 268</name>
    <dbReference type="NCBI Taxonomy" id="3145745"/>
    <lineage>
        <taxon>Viruses</taxon>
        <taxon>Monodnaviria</taxon>
        <taxon>Sangervirae</taxon>
        <taxon>Phixviricota</taxon>
        <taxon>Malgrandaviricetes</taxon>
        <taxon>Petitvirales</taxon>
        <taxon>Microviridae</taxon>
        <taxon>Microvirus</taxon>
    </lineage>
</organism>
<protein>
    <submittedName>
        <fullName evidence="2">Uncharacterized protein</fullName>
    </submittedName>
</protein>
<feature type="region of interest" description="Disordered" evidence="1">
    <location>
        <begin position="72"/>
        <end position="98"/>
    </location>
</feature>
<accession>A0AAU8B5C6</accession>
<reference evidence="2" key="1">
    <citation type="submission" date="2024-03" db="EMBL/GenBank/DDBJ databases">
        <title>Diverse circular DNA viruses in blood, oral, and fecal samples of captive lemurs.</title>
        <authorList>
            <person name="Paietta E.N."/>
            <person name="Kraberger S."/>
            <person name="Lund M.C."/>
            <person name="Custer J.M."/>
            <person name="Vargas K.M."/>
            <person name="Ehmke E.E."/>
            <person name="Yoder A.D."/>
            <person name="Varsani A."/>
        </authorList>
    </citation>
    <scope>NUCLEOTIDE SEQUENCE</scope>
    <source>
        <strain evidence="2">Duke_27FF_1288</strain>
    </source>
</reference>